<gene>
    <name evidence="1" type="ORF">BaRGS_00014477</name>
</gene>
<reference evidence="1 2" key="1">
    <citation type="journal article" date="2023" name="Sci. Data">
        <title>Genome assembly of the Korean intertidal mud-creeper Batillaria attramentaria.</title>
        <authorList>
            <person name="Patra A.K."/>
            <person name="Ho P.T."/>
            <person name="Jun S."/>
            <person name="Lee S.J."/>
            <person name="Kim Y."/>
            <person name="Won Y.J."/>
        </authorList>
    </citation>
    <scope>NUCLEOTIDE SEQUENCE [LARGE SCALE GENOMIC DNA]</scope>
    <source>
        <strain evidence="1">Wonlab-2016</strain>
    </source>
</reference>
<evidence type="ECO:0000313" key="2">
    <source>
        <dbReference type="Proteomes" id="UP001519460"/>
    </source>
</evidence>
<keyword evidence="2" id="KW-1185">Reference proteome</keyword>
<dbReference type="EMBL" id="JACVVK020000085">
    <property type="protein sequence ID" value="KAK7494195.1"/>
    <property type="molecule type" value="Genomic_DNA"/>
</dbReference>
<accession>A0ABD0L408</accession>
<evidence type="ECO:0000313" key="1">
    <source>
        <dbReference type="EMBL" id="KAK7494195.1"/>
    </source>
</evidence>
<dbReference type="AlphaFoldDB" id="A0ABD0L408"/>
<sequence>MRIATCDMRDQDSSFQTAGYGVAGNATLTPPVRSGSCLRRWLREDSVWCLWSLRNYGVKKLMFSYRANLLLSKNEDHSNRKKSRRSFSDQVFVAYKYKETDCIPIFASKLEVLILGLLM</sequence>
<name>A0ABD0L408_9CAEN</name>
<organism evidence="1 2">
    <name type="scientific">Batillaria attramentaria</name>
    <dbReference type="NCBI Taxonomy" id="370345"/>
    <lineage>
        <taxon>Eukaryota</taxon>
        <taxon>Metazoa</taxon>
        <taxon>Spiralia</taxon>
        <taxon>Lophotrochozoa</taxon>
        <taxon>Mollusca</taxon>
        <taxon>Gastropoda</taxon>
        <taxon>Caenogastropoda</taxon>
        <taxon>Sorbeoconcha</taxon>
        <taxon>Cerithioidea</taxon>
        <taxon>Batillariidae</taxon>
        <taxon>Batillaria</taxon>
    </lineage>
</organism>
<proteinExistence type="predicted"/>
<protein>
    <submittedName>
        <fullName evidence="1">Uncharacterized protein</fullName>
    </submittedName>
</protein>
<comment type="caution">
    <text evidence="1">The sequence shown here is derived from an EMBL/GenBank/DDBJ whole genome shotgun (WGS) entry which is preliminary data.</text>
</comment>
<dbReference type="Proteomes" id="UP001519460">
    <property type="component" value="Unassembled WGS sequence"/>
</dbReference>